<evidence type="ECO:0000313" key="6">
    <source>
        <dbReference type="Proteomes" id="UP000008701"/>
    </source>
</evidence>
<evidence type="ECO:0000256" key="1">
    <source>
        <dbReference type="PIRSR" id="PIRSR601310-1"/>
    </source>
</evidence>
<sequence length="131" mass="14354">MIAMHNSFYNPDCLFCRIAAGEIPADIVYRDEHVLAFRDINPAAPEHLLIIPLKHIASLNELQSEDKEIAGHLLLAAGEVARRAGLYDSGYRMVFNTGADALQSVFHIHGHLIGGCRMGWPPFPGEVVGHG</sequence>
<evidence type="ECO:0000313" key="5">
    <source>
        <dbReference type="EMBL" id="ABL64175.1"/>
    </source>
</evidence>
<dbReference type="RefSeq" id="WP_011744015.1">
    <property type="nucleotide sequence ID" value="NC_008639.1"/>
</dbReference>
<evidence type="ECO:0000259" key="4">
    <source>
        <dbReference type="PROSITE" id="PS51084"/>
    </source>
</evidence>
<evidence type="ECO:0000256" key="2">
    <source>
        <dbReference type="PIRSR" id="PIRSR601310-3"/>
    </source>
</evidence>
<feature type="active site" description="Tele-AMP-histidine intermediate" evidence="1">
    <location>
        <position position="109"/>
    </location>
</feature>
<dbReference type="eggNOG" id="COG0537">
    <property type="taxonomic scope" value="Bacteria"/>
</dbReference>
<dbReference type="PROSITE" id="PS51084">
    <property type="entry name" value="HIT_2"/>
    <property type="match status" value="1"/>
</dbReference>
<dbReference type="KEGG" id="cph:Cpha266_0105"/>
<dbReference type="PRINTS" id="PR00332">
    <property type="entry name" value="HISTRIAD"/>
</dbReference>
<dbReference type="InterPro" id="IPR036265">
    <property type="entry name" value="HIT-like_sf"/>
</dbReference>
<dbReference type="Pfam" id="PF01230">
    <property type="entry name" value="HIT"/>
    <property type="match status" value="1"/>
</dbReference>
<dbReference type="InterPro" id="IPR001310">
    <property type="entry name" value="Histidine_triad_HIT"/>
</dbReference>
<keyword evidence="6" id="KW-1185">Reference proteome</keyword>
<feature type="short sequence motif" description="Histidine triad motif" evidence="2 3">
    <location>
        <begin position="107"/>
        <end position="111"/>
    </location>
</feature>
<dbReference type="GO" id="GO:0003824">
    <property type="term" value="F:catalytic activity"/>
    <property type="evidence" value="ECO:0007669"/>
    <property type="project" value="InterPro"/>
</dbReference>
<dbReference type="AlphaFoldDB" id="A1BCP8"/>
<evidence type="ECO:0000256" key="3">
    <source>
        <dbReference type="PROSITE-ProRule" id="PRU00464"/>
    </source>
</evidence>
<dbReference type="EMBL" id="CP000492">
    <property type="protein sequence ID" value="ABL64175.1"/>
    <property type="molecule type" value="Genomic_DNA"/>
</dbReference>
<reference evidence="5 6" key="1">
    <citation type="submission" date="2006-12" db="EMBL/GenBank/DDBJ databases">
        <title>Complete sequence of Chlorobium phaeobacteroides DSM 266.</title>
        <authorList>
            <consortium name="US DOE Joint Genome Institute"/>
            <person name="Copeland A."/>
            <person name="Lucas S."/>
            <person name="Lapidus A."/>
            <person name="Barry K."/>
            <person name="Detter J.C."/>
            <person name="Glavina del Rio T."/>
            <person name="Hammon N."/>
            <person name="Israni S."/>
            <person name="Pitluck S."/>
            <person name="Goltsman E."/>
            <person name="Schmutz J."/>
            <person name="Larimer F."/>
            <person name="Land M."/>
            <person name="Hauser L."/>
            <person name="Mikhailova N."/>
            <person name="Li T."/>
            <person name="Overmann J."/>
            <person name="Bryant D.A."/>
            <person name="Richardson P."/>
        </authorList>
    </citation>
    <scope>NUCLEOTIDE SEQUENCE [LARGE SCALE GENOMIC DNA]</scope>
    <source>
        <strain evidence="5 6">DSM 266</strain>
    </source>
</reference>
<dbReference type="PANTHER" id="PTHR23089">
    <property type="entry name" value="HISTIDINE TRIAD HIT PROTEIN"/>
    <property type="match status" value="1"/>
</dbReference>
<accession>A1BCP8</accession>
<dbReference type="InterPro" id="IPR011146">
    <property type="entry name" value="HIT-like"/>
</dbReference>
<organism evidence="5 6">
    <name type="scientific">Chlorobium phaeobacteroides (strain DSM 266 / SMG 266 / 2430)</name>
    <dbReference type="NCBI Taxonomy" id="290317"/>
    <lineage>
        <taxon>Bacteria</taxon>
        <taxon>Pseudomonadati</taxon>
        <taxon>Chlorobiota</taxon>
        <taxon>Chlorobiia</taxon>
        <taxon>Chlorobiales</taxon>
        <taxon>Chlorobiaceae</taxon>
        <taxon>Chlorobium/Pelodictyon group</taxon>
        <taxon>Chlorobium</taxon>
    </lineage>
</organism>
<proteinExistence type="predicted"/>
<protein>
    <submittedName>
        <fullName evidence="5">Histidine triad (HIT) protein</fullName>
    </submittedName>
</protein>
<dbReference type="SUPFAM" id="SSF54197">
    <property type="entry name" value="HIT-like"/>
    <property type="match status" value="1"/>
</dbReference>
<dbReference type="Proteomes" id="UP000008701">
    <property type="component" value="Chromosome"/>
</dbReference>
<name>A1BCP8_CHLPD</name>
<dbReference type="Gene3D" id="3.30.428.10">
    <property type="entry name" value="HIT-like"/>
    <property type="match status" value="1"/>
</dbReference>
<feature type="domain" description="HIT" evidence="4">
    <location>
        <begin position="14"/>
        <end position="123"/>
    </location>
</feature>
<dbReference type="CDD" id="cd01276">
    <property type="entry name" value="PKCI_related"/>
    <property type="match status" value="1"/>
</dbReference>
<dbReference type="HOGENOM" id="CLU_056776_8_1_10"/>
<gene>
    <name evidence="5" type="ordered locus">Cpha266_0105</name>
</gene>
<dbReference type="STRING" id="290317.Cpha266_0105"/>